<dbReference type="PANTHER" id="PTHR43401">
    <property type="entry name" value="L-THREONINE 3-DEHYDROGENASE"/>
    <property type="match status" value="1"/>
</dbReference>
<dbReference type="InterPro" id="IPR050129">
    <property type="entry name" value="Zn_alcohol_dh"/>
</dbReference>
<dbReference type="Gene3D" id="3.40.50.720">
    <property type="entry name" value="NAD(P)-binding Rossmann-like Domain"/>
    <property type="match status" value="1"/>
</dbReference>
<dbReference type="SUPFAM" id="SSF50129">
    <property type="entry name" value="GroES-like"/>
    <property type="match status" value="1"/>
</dbReference>
<keyword evidence="2" id="KW-0472">Membrane</keyword>
<dbReference type="SMART" id="SM00829">
    <property type="entry name" value="PKS_ER"/>
    <property type="match status" value="1"/>
</dbReference>
<dbReference type="AlphaFoldDB" id="A0A3M3WPB5"/>
<evidence type="ECO:0000256" key="2">
    <source>
        <dbReference type="SAM" id="Phobius"/>
    </source>
</evidence>
<name>A0A3M3WPB5_PSEMA</name>
<accession>A0A3M3WPB5</accession>
<gene>
    <name evidence="4" type="ORF">ALQ29_03691</name>
</gene>
<reference evidence="4 5" key="1">
    <citation type="submission" date="2018-08" db="EMBL/GenBank/DDBJ databases">
        <title>Recombination of ecologically and evolutionarily significant loci maintains genetic cohesion in the Pseudomonas syringae species complex.</title>
        <authorList>
            <person name="Dillon M."/>
            <person name="Thakur S."/>
            <person name="Almeida R.N.D."/>
            <person name="Weir B.S."/>
            <person name="Guttman D.S."/>
        </authorList>
    </citation>
    <scope>NUCLEOTIDE SEQUENCE [LARGE SCALE GENOMIC DNA]</scope>
    <source>
        <strain evidence="4 5">ICMP 3555</strain>
    </source>
</reference>
<keyword evidence="2" id="KW-0812">Transmembrane</keyword>
<dbReference type="SUPFAM" id="SSF51735">
    <property type="entry name" value="NAD(P)-binding Rossmann-fold domains"/>
    <property type="match status" value="1"/>
</dbReference>
<dbReference type="PANTHER" id="PTHR43401:SF5">
    <property type="entry name" value="ALCOHOL DEHYDROGENASE-RELATED"/>
    <property type="match status" value="1"/>
</dbReference>
<dbReference type="InterPro" id="IPR013149">
    <property type="entry name" value="ADH-like_C"/>
</dbReference>
<dbReference type="Pfam" id="PF00107">
    <property type="entry name" value="ADH_zinc_N"/>
    <property type="match status" value="1"/>
</dbReference>
<dbReference type="GO" id="GO:0016491">
    <property type="term" value="F:oxidoreductase activity"/>
    <property type="evidence" value="ECO:0007669"/>
    <property type="project" value="UniProtKB-KW"/>
</dbReference>
<dbReference type="InterPro" id="IPR036291">
    <property type="entry name" value="NAD(P)-bd_dom_sf"/>
</dbReference>
<feature type="transmembrane region" description="Helical" evidence="2">
    <location>
        <begin position="194"/>
        <end position="216"/>
    </location>
</feature>
<dbReference type="InterPro" id="IPR013154">
    <property type="entry name" value="ADH-like_N"/>
</dbReference>
<proteinExistence type="predicted"/>
<keyword evidence="1" id="KW-0560">Oxidoreductase</keyword>
<dbReference type="Gene3D" id="3.90.180.10">
    <property type="entry name" value="Medium-chain alcohol dehydrogenases, catalytic domain"/>
    <property type="match status" value="1"/>
</dbReference>
<keyword evidence="5" id="KW-1185">Reference proteome</keyword>
<evidence type="ECO:0000256" key="1">
    <source>
        <dbReference type="ARBA" id="ARBA00023002"/>
    </source>
</evidence>
<feature type="domain" description="Enoyl reductase (ER)" evidence="3">
    <location>
        <begin position="19"/>
        <end position="366"/>
    </location>
</feature>
<comment type="caution">
    <text evidence="4">The sequence shown here is derived from an EMBL/GenBank/DDBJ whole genome shotgun (WGS) entry which is preliminary data.</text>
</comment>
<protein>
    <recommendedName>
        <fullName evidence="3">Enoyl reductase (ER) domain-containing protein</fullName>
    </recommendedName>
</protein>
<organism evidence="4 5">
    <name type="scientific">Pseudomonas marginalis pv. marginalis</name>
    <dbReference type="NCBI Taxonomy" id="97473"/>
    <lineage>
        <taxon>Bacteria</taxon>
        <taxon>Pseudomonadati</taxon>
        <taxon>Pseudomonadota</taxon>
        <taxon>Gammaproteobacteria</taxon>
        <taxon>Pseudomonadales</taxon>
        <taxon>Pseudomonadaceae</taxon>
        <taxon>Pseudomonas</taxon>
    </lineage>
</organism>
<evidence type="ECO:0000313" key="4">
    <source>
        <dbReference type="EMBL" id="RMP15501.1"/>
    </source>
</evidence>
<dbReference type="Pfam" id="PF08240">
    <property type="entry name" value="ADH_N"/>
    <property type="match status" value="1"/>
</dbReference>
<dbReference type="InterPro" id="IPR020843">
    <property type="entry name" value="ER"/>
</dbReference>
<dbReference type="InterPro" id="IPR011032">
    <property type="entry name" value="GroES-like_sf"/>
</dbReference>
<sequence length="376" mass="40333">MLENIMTANTMRAARLYEGGKPMVIEQVPTPGIRPTEVLVKVKACGIVPNLHNILTHWVTWFPHSPLPKLPAIFGLDPAGVIEAVGDQVYDFKVGDRVYVNPGRHCGSCRACRAGNTIACTAYTFNGYFGFTAKSPRMFEDYPYGGLCEYIPAPQYSLVKLPENLSFETAARLGYLGTAYKALLRAGAGPGSTVLINGISGTLGLGAVALALAMGVRKILGTARNQELFQKVKDLAAPGRIEIHTLGTTPTQQWASEVTRGEGVDIVIDALGPGAPHESLIQALKSLNRGGHLINIGAIAGDVPIDLHWIMDNDVQLSGSAWFTTGQGQAMADMVESGVLDLSFFEHTTFSLENVNHAITGIENRHGGFSNYVICP</sequence>
<evidence type="ECO:0000259" key="3">
    <source>
        <dbReference type="SMART" id="SM00829"/>
    </source>
</evidence>
<evidence type="ECO:0000313" key="5">
    <source>
        <dbReference type="Proteomes" id="UP000276587"/>
    </source>
</evidence>
<dbReference type="EMBL" id="RBQF01000011">
    <property type="protein sequence ID" value="RMP15501.1"/>
    <property type="molecule type" value="Genomic_DNA"/>
</dbReference>
<dbReference type="Proteomes" id="UP000276587">
    <property type="component" value="Unassembled WGS sequence"/>
</dbReference>
<keyword evidence="2" id="KW-1133">Transmembrane helix</keyword>